<keyword evidence="3" id="KW-1185">Reference proteome</keyword>
<gene>
    <name evidence="2" type="ORF">NAEGRDRAFT_79623</name>
</gene>
<dbReference type="RefSeq" id="XP_002677579.1">
    <property type="nucleotide sequence ID" value="XM_002677533.1"/>
</dbReference>
<evidence type="ECO:0000256" key="1">
    <source>
        <dbReference type="SAM" id="MobiDB-lite"/>
    </source>
</evidence>
<dbReference type="VEuPathDB" id="AmoebaDB:NAEGRDRAFT_79623"/>
<sequence>MRKFFKAFFSGSRSGEETLSTGPIEEWRKEQFVLWLKEKEFDQSIVDAIQESMVFDEIQDYTKLGLYDLVMVIPNDAAINVINTLASDHPLIFDMVGMDDIDECIKTAESVKITRVEDMTETLKSISRHKNLTTSSQVDVIEQQSMNSNEKSIVEQDEKRKSNPTTSAIVEREWDLNIIETFLSLQRKRFHEIPVTYCGSMLDRSIGRDIEFPFCQSSDEIHDFSKDLPKFTKLTPQEAHSIENIVKKLKNINSLSCLTDESKLEEIAQNLAIPERFKFFYMNPDSSVSVDDDTEKPFITVQLLLNHRKDLTDEEYPLGAFYFSIVIGPFCIDWSESGIACVRRKDISMSELIEIETVYTMYEIDSVFNTVSKVCCEWSATRKYDAKKTNQQHFVVDLLHRISIMSVINHNRFYDATEPKKKKRTKIKQAFSPYLNYGYFGTWISISTSMWYKLLTQPEYVLNEELRQTLLNAIFEDEMNSSTTVLDVEMIKSNITNDEKFVFIKFSSQKALDDFATLTTKINVKTVKEPNFTFSLLRAFDLAFGDFGNSTKFQPLKTPSKLCSFGGYSIPFPRR</sequence>
<dbReference type="Proteomes" id="UP000006671">
    <property type="component" value="Unassembled WGS sequence"/>
</dbReference>
<dbReference type="OrthoDB" id="10257099at2759"/>
<evidence type="ECO:0000313" key="2">
    <source>
        <dbReference type="EMBL" id="EFC44835.1"/>
    </source>
</evidence>
<dbReference type="KEGG" id="ngr:NAEGRDRAFT_79623"/>
<dbReference type="OMA" id="FGTWISI"/>
<feature type="compositionally biased region" description="Basic and acidic residues" evidence="1">
    <location>
        <begin position="152"/>
        <end position="161"/>
    </location>
</feature>
<proteinExistence type="predicted"/>
<dbReference type="EMBL" id="GG738866">
    <property type="protein sequence ID" value="EFC44835.1"/>
    <property type="molecule type" value="Genomic_DNA"/>
</dbReference>
<protein>
    <submittedName>
        <fullName evidence="2">Uncharacterized protein</fullName>
    </submittedName>
</protein>
<organism evidence="3">
    <name type="scientific">Naegleria gruberi</name>
    <name type="common">Amoeba</name>
    <dbReference type="NCBI Taxonomy" id="5762"/>
    <lineage>
        <taxon>Eukaryota</taxon>
        <taxon>Discoba</taxon>
        <taxon>Heterolobosea</taxon>
        <taxon>Tetramitia</taxon>
        <taxon>Eutetramitia</taxon>
        <taxon>Vahlkampfiidae</taxon>
        <taxon>Naegleria</taxon>
    </lineage>
</organism>
<reference evidence="2 3" key="1">
    <citation type="journal article" date="2010" name="Cell">
        <title>The genome of Naegleria gruberi illuminates early eukaryotic versatility.</title>
        <authorList>
            <person name="Fritz-Laylin L.K."/>
            <person name="Prochnik S.E."/>
            <person name="Ginger M.L."/>
            <person name="Dacks J.B."/>
            <person name="Carpenter M.L."/>
            <person name="Field M.C."/>
            <person name="Kuo A."/>
            <person name="Paredez A."/>
            <person name="Chapman J."/>
            <person name="Pham J."/>
            <person name="Shu S."/>
            <person name="Neupane R."/>
            <person name="Cipriano M."/>
            <person name="Mancuso J."/>
            <person name="Tu H."/>
            <person name="Salamov A."/>
            <person name="Lindquist E."/>
            <person name="Shapiro H."/>
            <person name="Lucas S."/>
            <person name="Grigoriev I.V."/>
            <person name="Cande W.Z."/>
            <person name="Fulton C."/>
            <person name="Rokhsar D.S."/>
            <person name="Dawson S.C."/>
        </authorList>
    </citation>
    <scope>NUCLEOTIDE SEQUENCE [LARGE SCALE GENOMIC DNA]</scope>
    <source>
        <strain evidence="2 3">NEG-M</strain>
    </source>
</reference>
<evidence type="ECO:0000313" key="3">
    <source>
        <dbReference type="Proteomes" id="UP000006671"/>
    </source>
</evidence>
<dbReference type="InParanoid" id="D2VE80"/>
<dbReference type="GeneID" id="8848284"/>
<feature type="region of interest" description="Disordered" evidence="1">
    <location>
        <begin position="143"/>
        <end position="166"/>
    </location>
</feature>
<dbReference type="eggNOG" id="ENOG502SEQ2">
    <property type="taxonomic scope" value="Eukaryota"/>
</dbReference>
<dbReference type="AlphaFoldDB" id="D2VE80"/>
<accession>D2VE80</accession>
<name>D2VE80_NAEGR</name>